<evidence type="ECO:0000313" key="3">
    <source>
        <dbReference type="Proteomes" id="UP000035740"/>
    </source>
</evidence>
<sequence>NDDSGDEAVTAMASPVADRTADYTRSDPSSEPELIQALPEHLKAGRTIYVRGQRACIIEIDFPNIFWCVDGTETVKHRNYEVDQEMFQGTEGIKDINNPARSGTSSRPLFPMPTGGTADALTSDNADNSDDQTSLMDSLMGQLSFRPLSVYSEEHGADISCFDTNARIHLLHCSASHFRFPNKL</sequence>
<dbReference type="EMBL" id="KQ108625">
    <property type="protein sequence ID" value="KMS65441.1"/>
    <property type="molecule type" value="Genomic_DNA"/>
</dbReference>
<protein>
    <submittedName>
        <fullName evidence="2">Uncharacterized protein</fullName>
    </submittedName>
</protein>
<evidence type="ECO:0000313" key="2">
    <source>
        <dbReference type="EMBL" id="KMS65441.1"/>
    </source>
</evidence>
<keyword evidence="3" id="KW-1185">Reference proteome</keyword>
<feature type="non-terminal residue" evidence="2">
    <location>
        <position position="184"/>
    </location>
</feature>
<evidence type="ECO:0000256" key="1">
    <source>
        <dbReference type="SAM" id="MobiDB-lite"/>
    </source>
</evidence>
<feature type="region of interest" description="Disordered" evidence="1">
    <location>
        <begin position="92"/>
        <end position="133"/>
    </location>
</feature>
<feature type="compositionally biased region" description="Polar residues" evidence="1">
    <location>
        <begin position="120"/>
        <end position="133"/>
    </location>
</feature>
<feature type="non-terminal residue" evidence="2">
    <location>
        <position position="1"/>
    </location>
</feature>
<name>A0A0J7YPC2_BETVV</name>
<organism evidence="2 3">
    <name type="scientific">Beta vulgaris subsp. vulgaris</name>
    <name type="common">Beet</name>
    <dbReference type="NCBI Taxonomy" id="3555"/>
    <lineage>
        <taxon>Eukaryota</taxon>
        <taxon>Viridiplantae</taxon>
        <taxon>Streptophyta</taxon>
        <taxon>Embryophyta</taxon>
        <taxon>Tracheophyta</taxon>
        <taxon>Spermatophyta</taxon>
        <taxon>Magnoliopsida</taxon>
        <taxon>eudicotyledons</taxon>
        <taxon>Gunneridae</taxon>
        <taxon>Pentapetalae</taxon>
        <taxon>Caryophyllales</taxon>
        <taxon>Chenopodiaceae</taxon>
        <taxon>Betoideae</taxon>
        <taxon>Beta</taxon>
    </lineage>
</organism>
<accession>A0A0J7YPC2</accession>
<reference evidence="2 3" key="1">
    <citation type="journal article" date="2014" name="Nature">
        <title>The genome of the recently domesticated crop plant sugar beet (Beta vulgaris).</title>
        <authorList>
            <person name="Dohm J.C."/>
            <person name="Minoche A.E."/>
            <person name="Holtgrawe D."/>
            <person name="Capella-Gutierrez S."/>
            <person name="Zakrzewski F."/>
            <person name="Tafer H."/>
            <person name="Rupp O."/>
            <person name="Sorensen T.R."/>
            <person name="Stracke R."/>
            <person name="Reinhardt R."/>
            <person name="Goesmann A."/>
            <person name="Kraft T."/>
            <person name="Schulz B."/>
            <person name="Stadler P.F."/>
            <person name="Schmidt T."/>
            <person name="Gabaldon T."/>
            <person name="Lehrach H."/>
            <person name="Weisshaar B."/>
            <person name="Himmelbauer H."/>
        </authorList>
    </citation>
    <scope>NUCLEOTIDE SEQUENCE [LARGE SCALE GENOMIC DNA]</scope>
    <source>
        <tissue evidence="2">Taproot</tissue>
    </source>
</reference>
<gene>
    <name evidence="2" type="ORF">BVRB_035960</name>
</gene>
<dbReference type="Proteomes" id="UP000035740">
    <property type="component" value="Unassembled WGS sequence"/>
</dbReference>
<feature type="region of interest" description="Disordered" evidence="1">
    <location>
        <begin position="1"/>
        <end position="31"/>
    </location>
</feature>
<dbReference type="AlphaFoldDB" id="A0A0J7YPC2"/>
<proteinExistence type="predicted"/>